<name>A0A8C5FL95_GADMO</name>
<feature type="compositionally biased region" description="Polar residues" evidence="3">
    <location>
        <begin position="860"/>
        <end position="870"/>
    </location>
</feature>
<dbReference type="PANTHER" id="PTHR10856:SF0">
    <property type="entry name" value="CORONIN"/>
    <property type="match status" value="1"/>
</dbReference>
<dbReference type="InterPro" id="IPR015505">
    <property type="entry name" value="Coronin"/>
</dbReference>
<dbReference type="GO" id="GO:0016477">
    <property type="term" value="P:cell migration"/>
    <property type="evidence" value="ECO:0007669"/>
    <property type="project" value="TreeGrafter"/>
</dbReference>
<dbReference type="Ensembl" id="ENSGMOT00000042994.1">
    <property type="protein sequence ID" value="ENSGMOP00000045117.1"/>
    <property type="gene ID" value="ENSGMOG00000001238.2"/>
</dbReference>
<feature type="domain" description="DUF1899" evidence="4">
    <location>
        <begin position="900"/>
        <end position="964"/>
    </location>
</feature>
<feature type="compositionally biased region" description="Basic and acidic residues" evidence="3">
    <location>
        <begin position="811"/>
        <end position="820"/>
    </location>
</feature>
<feature type="region of interest" description="Disordered" evidence="3">
    <location>
        <begin position="213"/>
        <end position="283"/>
    </location>
</feature>
<feature type="compositionally biased region" description="Basic and acidic residues" evidence="3">
    <location>
        <begin position="21"/>
        <end position="36"/>
    </location>
</feature>
<dbReference type="Proteomes" id="UP000694546">
    <property type="component" value="Chromosome 4"/>
</dbReference>
<organism evidence="5 6">
    <name type="scientific">Gadus morhua</name>
    <name type="common">Atlantic cod</name>
    <dbReference type="NCBI Taxonomy" id="8049"/>
    <lineage>
        <taxon>Eukaryota</taxon>
        <taxon>Metazoa</taxon>
        <taxon>Chordata</taxon>
        <taxon>Craniata</taxon>
        <taxon>Vertebrata</taxon>
        <taxon>Euteleostomi</taxon>
        <taxon>Actinopterygii</taxon>
        <taxon>Neopterygii</taxon>
        <taxon>Teleostei</taxon>
        <taxon>Neoteleostei</taxon>
        <taxon>Acanthomorphata</taxon>
        <taxon>Zeiogadaria</taxon>
        <taxon>Gadariae</taxon>
        <taxon>Gadiformes</taxon>
        <taxon>Gadoidei</taxon>
        <taxon>Gadidae</taxon>
        <taxon>Gadus</taxon>
    </lineage>
</organism>
<feature type="compositionally biased region" description="Basic and acidic residues" evidence="3">
    <location>
        <begin position="871"/>
        <end position="895"/>
    </location>
</feature>
<feature type="region of interest" description="Disordered" evidence="3">
    <location>
        <begin position="1"/>
        <end position="58"/>
    </location>
</feature>
<feature type="compositionally biased region" description="Pro residues" evidence="3">
    <location>
        <begin position="750"/>
        <end position="760"/>
    </location>
</feature>
<dbReference type="SMART" id="SM01166">
    <property type="entry name" value="DUF1899"/>
    <property type="match status" value="1"/>
</dbReference>
<feature type="compositionally biased region" description="Basic and acidic residues" evidence="3">
    <location>
        <begin position="392"/>
        <end position="408"/>
    </location>
</feature>
<evidence type="ECO:0000313" key="6">
    <source>
        <dbReference type="Proteomes" id="UP000694546"/>
    </source>
</evidence>
<feature type="region of interest" description="Disordered" evidence="3">
    <location>
        <begin position="166"/>
        <end position="199"/>
    </location>
</feature>
<dbReference type="AlphaFoldDB" id="A0A8C5FL95"/>
<protein>
    <recommendedName>
        <fullName evidence="4">DUF1899 domain-containing protein</fullName>
    </recommendedName>
</protein>
<feature type="region of interest" description="Disordered" evidence="3">
    <location>
        <begin position="383"/>
        <end position="510"/>
    </location>
</feature>
<feature type="compositionally biased region" description="Basic and acidic residues" evidence="3">
    <location>
        <begin position="464"/>
        <end position="483"/>
    </location>
</feature>
<dbReference type="Gene3D" id="2.130.10.10">
    <property type="entry name" value="YVTN repeat-like/Quinoprotein amine dehydrogenase"/>
    <property type="match status" value="1"/>
</dbReference>
<feature type="compositionally biased region" description="Polar residues" evidence="3">
    <location>
        <begin position="489"/>
        <end position="507"/>
    </location>
</feature>
<dbReference type="GeneTree" id="ENSGT00940000156488"/>
<keyword evidence="1" id="KW-0853">WD repeat</keyword>
<dbReference type="GO" id="GO:0007015">
    <property type="term" value="P:actin filament organization"/>
    <property type="evidence" value="ECO:0007669"/>
    <property type="project" value="TreeGrafter"/>
</dbReference>
<proteinExistence type="predicted"/>
<dbReference type="GO" id="GO:0001725">
    <property type="term" value="C:stress fiber"/>
    <property type="evidence" value="ECO:0007669"/>
    <property type="project" value="UniProtKB-SubCell"/>
</dbReference>
<evidence type="ECO:0000259" key="4">
    <source>
        <dbReference type="SMART" id="SM01166"/>
    </source>
</evidence>
<keyword evidence="2" id="KW-0677">Repeat</keyword>
<sequence length="1031" mass="113127">MGQKLDKGLAREGRPAAVSDSLEHSGETEPSLHAEEEGGEEAASQAEGNNGRGASPGHTCGISVSNLAIEQAEFIAPIARIDPQSREPMKSIPAHGENLSFKARGVHEGGVREGPALSPAARGTVTALRPVDTAQHLGWTAGRKARTTVDLAIARAGTTRIEMEEQGETHHGTMGARGLTRRMHKKDPSASADHANEEDFVVLEKDDIRFTSDGKCESDCSDDSGPESHQADSQIESAPSKVEENGLPQAGGLKSGHSQRWAEKSNGNTLHRTGDGDGSKSLGSDTISTAVNCMAENVTCLTSRSVMELNSSEEMGIGCQTERANNTRAGHVQKHGGGGDTPCSTQQGPTIHNQGLASEMQGGLARTHRQSSNDMENTIAQFKSTDSSDQDGEIRHASTEKSKGHSESLEVSLCEAQQKRGNSHQSYGRTKQQHEGSNRCVRSSFGDAVSKRAKEGVQGSMSLCRREREQEVSDEPRPCRADPHPPMAQCNSCSVSQASGHPTSSSKPGHLTECPLPGHCDGNWTEQIQTASLKKEGHIVVFSAMVTEPPSVHELRPTVVDKNGLVITPVDADTSLDSQDEIREKARAKGPPPPVPKKPKNSLIKLRMAQLNTSEVKRRGRSHADKDEKVKRRHTVDFNTGMAPRDVVTNQDMALFWDDMGTYTMPSDAQRQSIDCHPEPGRRQRLRKINDKFRDMINFDYCSRMEKLSPDCELRNIDMLQKEMLEDRWQRDDGSPSPPPRPARRAPRRPLTPPETPTHPEPTEDEEAPPSRLPVVSGRRGVEPEPGRDVPQVQRSRDRRRTVEGIVPPRVDAEPEDKGSSYKPVAELIKETNQLHQGRRRPGGSRPDGGGRPPPAVAEHSQSTKVSQMKDTFDVPKKPKRPVERPSEVNPPQKKDMLRRVVRQSKFRHVFGQAVRNDQIYDDIRVSRVTWDSSFCAVNPKFVAIIIDASGGGAFLVLPLQKVSFRKKRPSRNITLAKSRCWSVMIEMVTALLVMNKGFISTVSRGHFNVICMCHATQGWGLYIQIVKTLS</sequence>
<reference evidence="5" key="2">
    <citation type="submission" date="2025-09" db="UniProtKB">
        <authorList>
            <consortium name="Ensembl"/>
        </authorList>
    </citation>
    <scope>IDENTIFICATION</scope>
</reference>
<evidence type="ECO:0000256" key="3">
    <source>
        <dbReference type="SAM" id="MobiDB-lite"/>
    </source>
</evidence>
<reference evidence="5" key="1">
    <citation type="submission" date="2025-08" db="UniProtKB">
        <authorList>
            <consortium name="Ensembl"/>
        </authorList>
    </citation>
    <scope>IDENTIFICATION</scope>
</reference>
<dbReference type="InterPro" id="IPR015048">
    <property type="entry name" value="DUF1899"/>
</dbReference>
<feature type="compositionally biased region" description="Basic and acidic residues" evidence="3">
    <location>
        <begin position="1"/>
        <end position="14"/>
    </location>
</feature>
<dbReference type="PANTHER" id="PTHR10856">
    <property type="entry name" value="CORONIN"/>
    <property type="match status" value="1"/>
</dbReference>
<evidence type="ECO:0000256" key="1">
    <source>
        <dbReference type="ARBA" id="ARBA00022574"/>
    </source>
</evidence>
<dbReference type="GO" id="GO:0051015">
    <property type="term" value="F:actin filament binding"/>
    <property type="evidence" value="ECO:0007669"/>
    <property type="project" value="TreeGrafter"/>
</dbReference>
<evidence type="ECO:0000256" key="2">
    <source>
        <dbReference type="ARBA" id="ARBA00022737"/>
    </source>
</evidence>
<dbReference type="InterPro" id="IPR015943">
    <property type="entry name" value="WD40/YVTN_repeat-like_dom_sf"/>
</dbReference>
<evidence type="ECO:0000313" key="5">
    <source>
        <dbReference type="Ensembl" id="ENSGMOP00000045117.1"/>
    </source>
</evidence>
<feature type="compositionally biased region" description="Polar residues" evidence="3">
    <location>
        <begin position="419"/>
        <end position="430"/>
    </location>
</feature>
<dbReference type="Pfam" id="PF08953">
    <property type="entry name" value="DUF1899"/>
    <property type="match status" value="1"/>
</dbReference>
<accession>A0A8C5FL95</accession>
<keyword evidence="6" id="KW-1185">Reference proteome</keyword>
<feature type="region of interest" description="Disordered" evidence="3">
    <location>
        <begin position="727"/>
        <end position="895"/>
    </location>
</feature>